<evidence type="ECO:0000313" key="2">
    <source>
        <dbReference type="Proteomes" id="UP000829398"/>
    </source>
</evidence>
<name>A0ACB8M4X6_CITSI</name>
<reference evidence="2" key="1">
    <citation type="journal article" date="2023" name="Hortic. Res.">
        <title>A chromosome-level phased genome enabling allele-level studies in sweet orange: a case study on citrus Huanglongbing tolerance.</title>
        <authorList>
            <person name="Wu B."/>
            <person name="Yu Q."/>
            <person name="Deng Z."/>
            <person name="Duan Y."/>
            <person name="Luo F."/>
            <person name="Gmitter F. Jr."/>
        </authorList>
    </citation>
    <scope>NUCLEOTIDE SEQUENCE [LARGE SCALE GENOMIC DNA]</scope>
    <source>
        <strain evidence="2">cv. Valencia</strain>
    </source>
</reference>
<evidence type="ECO:0000313" key="1">
    <source>
        <dbReference type="EMBL" id="KAH9780671.1"/>
    </source>
</evidence>
<dbReference type="Proteomes" id="UP000829398">
    <property type="component" value="Chromosome 3"/>
</dbReference>
<accession>A0ACB8M4X6</accession>
<gene>
    <name evidence="1" type="ORF">KPL71_008167</name>
</gene>
<keyword evidence="2" id="KW-1185">Reference proteome</keyword>
<comment type="caution">
    <text evidence="1">The sequence shown here is derived from an EMBL/GenBank/DDBJ whole genome shotgun (WGS) entry which is preliminary data.</text>
</comment>
<organism evidence="1 2">
    <name type="scientific">Citrus sinensis</name>
    <name type="common">Sweet orange</name>
    <name type="synonym">Citrus aurantium var. sinensis</name>
    <dbReference type="NCBI Taxonomy" id="2711"/>
    <lineage>
        <taxon>Eukaryota</taxon>
        <taxon>Viridiplantae</taxon>
        <taxon>Streptophyta</taxon>
        <taxon>Embryophyta</taxon>
        <taxon>Tracheophyta</taxon>
        <taxon>Spermatophyta</taxon>
        <taxon>Magnoliopsida</taxon>
        <taxon>eudicotyledons</taxon>
        <taxon>Gunneridae</taxon>
        <taxon>Pentapetalae</taxon>
        <taxon>rosids</taxon>
        <taxon>malvids</taxon>
        <taxon>Sapindales</taxon>
        <taxon>Rutaceae</taxon>
        <taxon>Aurantioideae</taxon>
        <taxon>Citrus</taxon>
    </lineage>
</organism>
<proteinExistence type="predicted"/>
<dbReference type="EMBL" id="CM039172">
    <property type="protein sequence ID" value="KAH9780671.1"/>
    <property type="molecule type" value="Genomic_DNA"/>
</dbReference>
<sequence length="2909" mass="332840">MSLLFLLLILTSCINVLLVSLVPSVLLLVLPVLLLKSISSLRLQSTSAEQYVTLEISLELISHWKQQRYTHFHLGGVRLILTPHRQKGLPVTARIALLDTRFKQYEQATIGTVLTTLHAGSVVLTVYPNFNLSLDDPNLSTFLKIQVQIQGAEQVSSAKIATIHHQLVYRLQNHSLILPTPPDLSSDTLMILAESPDIPTIIQIPRQIPRADLLKIMPLEWITNYEHFHQNTTPVQTSEPMYEKRPDGSVRLQFKPPPSAPAEPPRLSFICSMVQPIDIIPEVLPSGKTLPIMSFTSQGTPVYPDKIDGHFLWDVPGSGRCDPGCPCNNDEDDYSSRPKKKNIIYPACKLYLPEDDDDEPDYPPPLPLYNKGLQWIQKHQPRSCKPIRSSAGLLPSPSMVPCMMFSSASASASDYSSEYPPLEKRSDQKHQVWSKPFVNSPISSSGHLEEPKPFEAVLNWQTQNARVHNASLTSLHSKVDQIAHRSSAVETRVTSLSDQLTNFYNSLHAKVAQLDRDLRAMIARGDNSYEFTRKEQEIRQFQAEIARIDADNQQRQAVHTAPPSYFPTEPYHPLGSFFPTIPRDYTPERVFPMTYHLNPQPAKPKPRLPRRPVPPPAVSIPPPVRPMYSDAIQKPLQIHEPVFPDLPSTSALSPFTESPSKAEQKKPAENYLITVPELDQLNSSSEESSLSDSVETFDSITETSEPNGFSSDDSQQHLTDISRLLMADHAESTTTDPPPWEPGQPYVDIPFDVERENEGDNSNPPPRVRTKVASGNGPWFTFDDLPPARWRERLQELSAWLDLQMVKPDAELSVVLKEFVSRFTGSLHDWFDSLGQYRQLLYLQHPTVSARSDLHYHFKRMSALFHKIGGINDHTLKHVFLSSLPEELQPEIRRQIANAQLDINNLSLGRLFQLALVSLDYLCDQKKFFRNLMKDKEGFRTACKKPYLEIKCRDSKHCTCPSTKKHHKVRFHNKSSRTPQSRPLPRRPKKIRYFRRREPSEILDRRRKKSRCFICKKLGHFAKNCLKNPKRSQRLVQQLQSLHQFSPDTDQIEFLYSEQESPDPDTVFALGTSDSDSDSASSTEPKDYSPIFHIQSVPSSSTQLSVQPIPFVKIQILLSKYSRPIPAIAFIDTGAQRSILNPAILPPETWISNENHFRAASGKLFSTKLRTKFRIGIQLFPKLTVWTHVIGSSLPDKDLLLGFYILFQAQKIQVLPTGLRFQSMFQPYTDQLKLYHLAQSPPDYQSISAQLLRFCPPNHLAFVHPHPLWKNPAHFVTFKLNEDLNPTKATHPGMPPSELQLAQTECAELLAQGLIEPTTSLWACQAFYVNKRAKTLRGKKRLVIDYQPLNQFLQDDKFPLPRKNSIFTYLQNARIFSKFDLKSGFWQLGIDPAERYKTAFCIPNAHYQWTVLPFGLKTTPSIFQKAMTQIFQPLLHHTLVYIDDLLLFSGTPEEHQVLLQQFHDIVDQYGIMLSEKKSTIATDTVEYLGMQIKNGFYQPGPHIAQELLHFPAKDFTKKQVQQFLGIINYIRNFLPYVDQQTSILSALLKKNPISWDSSHTTAVQQLKQIAQNPPKLKIMTDGKRILQTDASDTSWGALLLEQIDKKEYLIGHFKGKTIPNGQLLRLQEWFSRYEFDVEHIKGQKNLIPDFLSRIQTPASPIFYTSPVFPVSMATRSTATSLPSKALTQKTFPRPVQTFPSLYRLQEFAKQFLFHYYMKAFFLEENPHNQFLTFHPENLFLTGFFIPSVRDISDDELWYFWCLTVLHATQLIIPLAYIVSTLNNPSKATSLLWTLLEWFSPIPQWRSQLQQLSHNHHLSTIPSYEAEKFTSVFIVHRPYFRHPKTTAFFAQPQISHYHTTPHPSTLDQDPMFKKALMNHLLSLNHVPPPPQDIISSSIGPRHEMFMVPNPSGSSKGIIIKEERPNSPPHIYYQDSQDPEDDFLPLSQLLQEFQTPPQHEQGQSSRVISQSEPIITHPPSQCRSLCIPGIVHAKGCPQYDGPTYLEQCTLFCEPHGANCHKSYVNYHRFESSSSSDDYRMNLSSPPTKTDTESSVSTSDSEKSYADITRILMAQPDQPDQGQTSHTEPYVDIPSEVEEEMPESSATNQPPPAQTSQKPSNGPWFTFDDIPSSKWRQYRQLQFVQLPEVSSALTVIHDQFLGDPSAVFEAARRDYLNMKCCSLNAKDLDFHYKRMSLLFYKLNGFNEPTLKHVFLTSLPEELQPDIQRQLTTSNLILDNISLGKIFQIAKTCLDKLCEQKQFFKELLKDQEPFRSACKKPYLQIKCKQKKDCDCSPKKKRHFQKFKHPDFSSRRRRSRKPYRFFRKKSSSSIEFKQKQSSKCFICKKKGHYAKDCPNKREKFIRLVEHLQATIDYSPEKDELEFYFSEQDEPNDETVFALQNFSDDSDSDQSQVIFHQQLLSLDTTVPIPSVKLHILPSKFQRPIPVIGLIDTGAQRSMLNPNILPPEYWTKYEENFRAVNGKLFTTTLITKKPIGIQLFPNCVIWTKVIGSTLPNKDILLAFDTLHQITHLQIIPTGIRVKSMFKPFTNILKLYNLSETPQSYQDISTKLLSLCPESHSEFTHPNPLWKNKSFFIKLPFKLNEDINPTKATHPGMSPSDLLLAQKECSQLLAQGLIEPTNSQWACQAFYVEKHSEIVRGKKRLVIDYQPLNMFLQDDKFPLPRRQSMFTFLKNAQIFSKFDLKSGSHDEHRQLLTQFYDIVQSHGIMLSAKKSTIATDNIEFLAPHPTIIDNELQSTLHNYLCQLNHQTLPHMDIFHTSLGPQHDLIMIPTPSAISKPKSTGIIIKEEKPDYTDFLYQDSQDPWEEFLPLSQHLQQFPQPTMNDPGSSSQPSSSQPSKADKATQTPNFMPQSSPLKPGYRQDCPYPPCHGPHYKHPKLSKTFSQNTTVTLT</sequence>
<protein>
    <submittedName>
        <fullName evidence="1">Uncharacterized protein</fullName>
    </submittedName>
</protein>